<organism evidence="5 6">
    <name type="scientific">Ferruginivarius sediminum</name>
    <dbReference type="NCBI Taxonomy" id="2661937"/>
    <lineage>
        <taxon>Bacteria</taxon>
        <taxon>Pseudomonadati</taxon>
        <taxon>Pseudomonadota</taxon>
        <taxon>Alphaproteobacteria</taxon>
        <taxon>Rhodospirillales</taxon>
        <taxon>Rhodospirillaceae</taxon>
        <taxon>Ferruginivarius</taxon>
    </lineage>
</organism>
<comment type="cofactor">
    <cofactor evidence="1">
        <name>pyridoxal 5'-phosphate</name>
        <dbReference type="ChEBI" id="CHEBI:597326"/>
    </cofactor>
</comment>
<dbReference type="GO" id="GO:0030170">
    <property type="term" value="F:pyridoxal phosphate binding"/>
    <property type="evidence" value="ECO:0007669"/>
    <property type="project" value="InterPro"/>
</dbReference>
<evidence type="ECO:0000313" key="5">
    <source>
        <dbReference type="EMBL" id="RDD63233.1"/>
    </source>
</evidence>
<dbReference type="InterPro" id="IPR015422">
    <property type="entry name" value="PyrdxlP-dep_Trfase_small"/>
</dbReference>
<dbReference type="AlphaFoldDB" id="A0A369TD28"/>
<comment type="caution">
    <text evidence="5">The sequence shown here is derived from an EMBL/GenBank/DDBJ whole genome shotgun (WGS) entry which is preliminary data.</text>
</comment>
<evidence type="ECO:0000259" key="4">
    <source>
        <dbReference type="Pfam" id="PF00155"/>
    </source>
</evidence>
<dbReference type="Proteomes" id="UP000253941">
    <property type="component" value="Unassembled WGS sequence"/>
</dbReference>
<dbReference type="InterPro" id="IPR004839">
    <property type="entry name" value="Aminotransferase_I/II_large"/>
</dbReference>
<dbReference type="RefSeq" id="WP_114580489.1">
    <property type="nucleotide sequence ID" value="NZ_QPMH01000002.1"/>
</dbReference>
<evidence type="ECO:0000256" key="2">
    <source>
        <dbReference type="ARBA" id="ARBA00022576"/>
    </source>
</evidence>
<accession>A0A369TD28</accession>
<gene>
    <name evidence="5" type="ORF">DRB17_01930</name>
</gene>
<dbReference type="InterPro" id="IPR015424">
    <property type="entry name" value="PyrdxlP-dep_Trfase"/>
</dbReference>
<feature type="domain" description="Aminotransferase class I/classII large" evidence="4">
    <location>
        <begin position="41"/>
        <end position="396"/>
    </location>
</feature>
<sequence>MVEVVSSPRRDIQAFHPFIKLNRLLADVPAGRSPAPDGRPIALQVGEPQNDPPAFITEEIAAAAKGWNRYPPPRGTEGYRKACVDWLARRYPAGAGLVDPDTQVLPLPGSREGLFFAALASTRPGRDKILLPNPFYHVYAGAAVAAGAEPVFVPATEQTGFQPDYARLDPAILDRAALAFLNSPSNPQGAVASKAALKAAIETARRHDFAIALDECYAEIYDDTPPPGALEAAAELGVGLDNMLLFHSLSKRSSAPGLRCGFVAGDPRWLDELDAALRVGGAGVPLPVLAAGTRLWSEEAHVAENRARYRANFDAAERTLGATLGARRPQAGFFLWLEVGDSEAAAVELWREAGLRTLPGAYMSVPDAQGNNPGAAYLRIALVYDADRTEAALRRIGEVLGASSARRAQA</sequence>
<dbReference type="Gene3D" id="3.90.1150.10">
    <property type="entry name" value="Aspartate Aminotransferase, domain 1"/>
    <property type="match status" value="1"/>
</dbReference>
<dbReference type="InterPro" id="IPR050881">
    <property type="entry name" value="LL-DAP_aminotransferase"/>
</dbReference>
<keyword evidence="2 5" id="KW-0032">Aminotransferase</keyword>
<protein>
    <submittedName>
        <fullName evidence="5">Aminotransferase class I/II-fold pyridoxal phosphate-dependent enzyme</fullName>
    </submittedName>
</protein>
<dbReference type="Gene3D" id="3.40.640.10">
    <property type="entry name" value="Type I PLP-dependent aspartate aminotransferase-like (Major domain)"/>
    <property type="match status" value="1"/>
</dbReference>
<keyword evidence="3 5" id="KW-0808">Transferase</keyword>
<dbReference type="PANTHER" id="PTHR42832">
    <property type="entry name" value="AMINO ACID AMINOTRANSFERASE"/>
    <property type="match status" value="1"/>
</dbReference>
<evidence type="ECO:0000256" key="3">
    <source>
        <dbReference type="ARBA" id="ARBA00022679"/>
    </source>
</evidence>
<keyword evidence="6" id="KW-1185">Reference proteome</keyword>
<reference evidence="5 6" key="1">
    <citation type="submission" date="2018-07" db="EMBL/GenBank/DDBJ databases">
        <title>Venubactetium sediminum gen. nov., sp. nov., isolated from a marine solar saltern.</title>
        <authorList>
            <person name="Wang S."/>
        </authorList>
    </citation>
    <scope>NUCLEOTIDE SEQUENCE [LARGE SCALE GENOMIC DNA]</scope>
    <source>
        <strain evidence="5 6">WD2A32</strain>
    </source>
</reference>
<evidence type="ECO:0000313" key="6">
    <source>
        <dbReference type="Proteomes" id="UP000253941"/>
    </source>
</evidence>
<dbReference type="GO" id="GO:0008483">
    <property type="term" value="F:transaminase activity"/>
    <property type="evidence" value="ECO:0007669"/>
    <property type="project" value="UniProtKB-KW"/>
</dbReference>
<name>A0A369TD28_9PROT</name>
<dbReference type="PANTHER" id="PTHR42832:SF3">
    <property type="entry name" value="L-GLUTAMINE--4-(METHYLSULFANYL)-2-OXOBUTANOATE AMINOTRANSFERASE"/>
    <property type="match status" value="1"/>
</dbReference>
<dbReference type="CDD" id="cd00609">
    <property type="entry name" value="AAT_like"/>
    <property type="match status" value="1"/>
</dbReference>
<dbReference type="InterPro" id="IPR015421">
    <property type="entry name" value="PyrdxlP-dep_Trfase_major"/>
</dbReference>
<proteinExistence type="predicted"/>
<dbReference type="SUPFAM" id="SSF53383">
    <property type="entry name" value="PLP-dependent transferases"/>
    <property type="match status" value="1"/>
</dbReference>
<evidence type="ECO:0000256" key="1">
    <source>
        <dbReference type="ARBA" id="ARBA00001933"/>
    </source>
</evidence>
<dbReference type="EMBL" id="QPMH01000002">
    <property type="protein sequence ID" value="RDD63233.1"/>
    <property type="molecule type" value="Genomic_DNA"/>
</dbReference>
<dbReference type="Pfam" id="PF00155">
    <property type="entry name" value="Aminotran_1_2"/>
    <property type="match status" value="1"/>
</dbReference>